<gene>
    <name evidence="7" type="ORF">KME15_22420</name>
</gene>
<dbReference type="PROSITE" id="PS51318">
    <property type="entry name" value="TAT"/>
    <property type="match status" value="1"/>
</dbReference>
<dbReference type="InterPro" id="IPR036188">
    <property type="entry name" value="FAD/NAD-bd_sf"/>
</dbReference>
<feature type="signal peptide" evidence="5">
    <location>
        <begin position="1"/>
        <end position="30"/>
    </location>
</feature>
<evidence type="ECO:0000256" key="3">
    <source>
        <dbReference type="ARBA" id="ARBA00023002"/>
    </source>
</evidence>
<dbReference type="EMBL" id="JAHHHD010000036">
    <property type="protein sequence ID" value="MBW4661436.1"/>
    <property type="molecule type" value="Genomic_DNA"/>
</dbReference>
<evidence type="ECO:0000313" key="8">
    <source>
        <dbReference type="Proteomes" id="UP000757435"/>
    </source>
</evidence>
<keyword evidence="5" id="KW-0732">Signal</keyword>
<dbReference type="InterPro" id="IPR001613">
    <property type="entry name" value="Flavin_amine_oxidase"/>
</dbReference>
<evidence type="ECO:0000313" key="7">
    <source>
        <dbReference type="EMBL" id="MBW4661436.1"/>
    </source>
</evidence>
<feature type="binding site" evidence="4">
    <location>
        <position position="357"/>
    </location>
    <ligand>
        <name>substrate</name>
    </ligand>
</feature>
<dbReference type="PANTHER" id="PTHR43563:SF1">
    <property type="entry name" value="AMINE OXIDASE [FLAVIN-CONTAINING] B"/>
    <property type="match status" value="1"/>
</dbReference>
<proteinExistence type="inferred from homology"/>
<feature type="chain" id="PRO_5037373416" evidence="5">
    <location>
        <begin position="31"/>
        <end position="463"/>
    </location>
</feature>
<feature type="binding site" evidence="4">
    <location>
        <position position="438"/>
    </location>
    <ligand>
        <name>FAD</name>
        <dbReference type="ChEBI" id="CHEBI:57692"/>
    </ligand>
</feature>
<comment type="cofactor">
    <cofactor evidence="1">
        <name>FAD</name>
        <dbReference type="ChEBI" id="CHEBI:57692"/>
    </cofactor>
</comment>
<dbReference type="Pfam" id="PF01593">
    <property type="entry name" value="Amino_oxidase"/>
    <property type="match status" value="1"/>
</dbReference>
<feature type="binding site" evidence="4">
    <location>
        <begin position="72"/>
        <end position="73"/>
    </location>
    <ligand>
        <name>FAD</name>
        <dbReference type="ChEBI" id="CHEBI:57692"/>
    </ligand>
</feature>
<dbReference type="InterPro" id="IPR006311">
    <property type="entry name" value="TAT_signal"/>
</dbReference>
<accession>A0A951QF08</accession>
<evidence type="ECO:0000256" key="2">
    <source>
        <dbReference type="ARBA" id="ARBA00005995"/>
    </source>
</evidence>
<feature type="binding site" evidence="4">
    <location>
        <position position="253"/>
    </location>
    <ligand>
        <name>FAD</name>
        <dbReference type="ChEBI" id="CHEBI:57692"/>
    </ligand>
</feature>
<evidence type="ECO:0000259" key="6">
    <source>
        <dbReference type="Pfam" id="PF01593"/>
    </source>
</evidence>
<organism evidence="7 8">
    <name type="scientific">Drouetiella hepatica Uher 2000/2452</name>
    <dbReference type="NCBI Taxonomy" id="904376"/>
    <lineage>
        <taxon>Bacteria</taxon>
        <taxon>Bacillati</taxon>
        <taxon>Cyanobacteriota</taxon>
        <taxon>Cyanophyceae</taxon>
        <taxon>Oculatellales</taxon>
        <taxon>Oculatellaceae</taxon>
        <taxon>Drouetiella</taxon>
    </lineage>
</organism>
<reference evidence="7" key="2">
    <citation type="journal article" date="2022" name="Microbiol. Resour. Announc.">
        <title>Metagenome Sequencing to Explore Phylogenomics of Terrestrial Cyanobacteria.</title>
        <authorList>
            <person name="Ward R.D."/>
            <person name="Stajich J.E."/>
            <person name="Johansen J.R."/>
            <person name="Huntemann M."/>
            <person name="Clum A."/>
            <person name="Foster B."/>
            <person name="Foster B."/>
            <person name="Roux S."/>
            <person name="Palaniappan K."/>
            <person name="Varghese N."/>
            <person name="Mukherjee S."/>
            <person name="Reddy T.B.K."/>
            <person name="Daum C."/>
            <person name="Copeland A."/>
            <person name="Chen I.A."/>
            <person name="Ivanova N.N."/>
            <person name="Kyrpides N.C."/>
            <person name="Shapiro N."/>
            <person name="Eloe-Fadrosh E.A."/>
            <person name="Pietrasiak N."/>
        </authorList>
    </citation>
    <scope>NUCLEOTIDE SEQUENCE</scope>
    <source>
        <strain evidence="7">UHER 2000/2452</strain>
    </source>
</reference>
<dbReference type="AlphaFoldDB" id="A0A951QF08"/>
<dbReference type="Proteomes" id="UP000757435">
    <property type="component" value="Unassembled WGS sequence"/>
</dbReference>
<protein>
    <submittedName>
        <fullName evidence="7">FAD-dependent oxidoreductase</fullName>
    </submittedName>
</protein>
<dbReference type="PRINTS" id="PR00757">
    <property type="entry name" value="AMINEOXDASEF"/>
</dbReference>
<comment type="caution">
    <text evidence="7">The sequence shown here is derived from an EMBL/GenBank/DDBJ whole genome shotgun (WGS) entry which is preliminary data.</text>
</comment>
<sequence>MITRRKFLAGASIAPVVLAGASIAPARAMAASKTFQMATSTPAKIVILGAGFSGLAAAYFLSKQGTDATILEARPRIGGRVLSHTIDDADNLVVELGAEWVGASHARLLSLCKELGLELKNNQLNTRLIYNGKYFEKEAWAYSDAWKNKFQEILDNYANLSEEDKIDLDQMDWWRYLVDNGISGQDLDVRELIDSTDFGESIRQVSAFAALSEYAESSRKNEMDYKIVGGNQQLAKAIAAKLKPEQILLNHRVVSIVQSGETVTITCSNGFKIEANKVICTLPTFAMKQIAWEPMLPRDKQRAISGLQYARINKNALLYNQRFWNDESYDLVTDVLPHYLYHATKNQPSQKGVLISYVIGDKADVFARQSDEWRSAVVDDALKSAFIDTRSRLLKQVSYYWGNDDYSRGSYAIYGTGQWFTIRPILERNFENVYFAGEHIADWQGFMEGAIETGEAAAEQILS</sequence>
<evidence type="ECO:0000256" key="4">
    <source>
        <dbReference type="PIRSR" id="PIRSR601613-1"/>
    </source>
</evidence>
<reference evidence="7" key="1">
    <citation type="submission" date="2021-05" db="EMBL/GenBank/DDBJ databases">
        <authorList>
            <person name="Pietrasiak N."/>
            <person name="Ward R."/>
            <person name="Stajich J.E."/>
            <person name="Kurbessoian T."/>
        </authorList>
    </citation>
    <scope>NUCLEOTIDE SEQUENCE</scope>
    <source>
        <strain evidence="7">UHER 2000/2452</strain>
    </source>
</reference>
<feature type="binding site" evidence="4">
    <location>
        <position position="53"/>
    </location>
    <ligand>
        <name>FAD</name>
        <dbReference type="ChEBI" id="CHEBI:57692"/>
    </ligand>
</feature>
<dbReference type="SUPFAM" id="SSF51905">
    <property type="entry name" value="FAD/NAD(P)-binding domain"/>
    <property type="match status" value="1"/>
</dbReference>
<dbReference type="GO" id="GO:0016491">
    <property type="term" value="F:oxidoreductase activity"/>
    <property type="evidence" value="ECO:0007669"/>
    <property type="project" value="UniProtKB-KW"/>
</dbReference>
<evidence type="ECO:0000256" key="5">
    <source>
        <dbReference type="SAM" id="SignalP"/>
    </source>
</evidence>
<dbReference type="SUPFAM" id="SSF54373">
    <property type="entry name" value="FAD-linked reductases, C-terminal domain"/>
    <property type="match status" value="1"/>
</dbReference>
<dbReference type="Gene3D" id="3.50.50.60">
    <property type="entry name" value="FAD/NAD(P)-binding domain"/>
    <property type="match status" value="1"/>
</dbReference>
<feature type="domain" description="Amine oxidase" evidence="6">
    <location>
        <begin position="52"/>
        <end position="462"/>
    </location>
</feature>
<dbReference type="PANTHER" id="PTHR43563">
    <property type="entry name" value="AMINE OXIDASE"/>
    <property type="match status" value="1"/>
</dbReference>
<keyword evidence="3" id="KW-0560">Oxidoreductase</keyword>
<dbReference type="InterPro" id="IPR050703">
    <property type="entry name" value="Flavin_MAO"/>
</dbReference>
<name>A0A951QF08_9CYAN</name>
<comment type="similarity">
    <text evidence="2">Belongs to the flavin monoamine oxidase family.</text>
</comment>
<dbReference type="InterPro" id="IPR002937">
    <property type="entry name" value="Amino_oxidase"/>
</dbReference>
<evidence type="ECO:0000256" key="1">
    <source>
        <dbReference type="ARBA" id="ARBA00001974"/>
    </source>
</evidence>